<reference evidence="5 6" key="1">
    <citation type="submission" date="2019-11" db="EMBL/GenBank/DDBJ databases">
        <title>Draft genome of Amycolatopsis RM579.</title>
        <authorList>
            <person name="Duangmal K."/>
            <person name="Mingma R."/>
        </authorList>
    </citation>
    <scope>NUCLEOTIDE SEQUENCE [LARGE SCALE GENOMIC DNA]</scope>
    <source>
        <strain evidence="5 6">RM579</strain>
    </source>
</reference>
<keyword evidence="1" id="KW-0805">Transcription regulation</keyword>
<protein>
    <submittedName>
        <fullName evidence="5">GntR family transcriptional regulator</fullName>
    </submittedName>
</protein>
<keyword evidence="6" id="KW-1185">Reference proteome</keyword>
<dbReference type="InterPro" id="IPR011711">
    <property type="entry name" value="GntR_C"/>
</dbReference>
<comment type="caution">
    <text evidence="5">The sequence shown here is derived from an EMBL/GenBank/DDBJ whole genome shotgun (WGS) entry which is preliminary data.</text>
</comment>
<dbReference type="Pfam" id="PF00392">
    <property type="entry name" value="GntR"/>
    <property type="match status" value="1"/>
</dbReference>
<dbReference type="GO" id="GO:0003700">
    <property type="term" value="F:DNA-binding transcription factor activity"/>
    <property type="evidence" value="ECO:0007669"/>
    <property type="project" value="InterPro"/>
</dbReference>
<sequence>MVAEQHASVLPETIYEHLRSSIIGQEVAPGSAVTESTVAARFGVARQTAKVAIERLVAEGLLRREKHKAARVPELTAAEIADLYESRVVVESAAVARLKGIPAAALAAHRALIEAGADYAHQDIAFHRALVAGQSSSRLARMHALIMGEVELCIGQVQAAHLLSANDVAEQHQGILDAILAGDSDRAARLTSEHIAVSRDRLLAHIDS</sequence>
<accession>A0A6N7YSJ8</accession>
<evidence type="ECO:0000313" key="6">
    <source>
        <dbReference type="Proteomes" id="UP000440096"/>
    </source>
</evidence>
<dbReference type="SMART" id="SM00895">
    <property type="entry name" value="FCD"/>
    <property type="match status" value="1"/>
</dbReference>
<dbReference type="GO" id="GO:0003677">
    <property type="term" value="F:DNA binding"/>
    <property type="evidence" value="ECO:0007669"/>
    <property type="project" value="UniProtKB-KW"/>
</dbReference>
<dbReference type="SUPFAM" id="SSF48008">
    <property type="entry name" value="GntR ligand-binding domain-like"/>
    <property type="match status" value="1"/>
</dbReference>
<dbReference type="SUPFAM" id="SSF46785">
    <property type="entry name" value="Winged helix' DNA-binding domain"/>
    <property type="match status" value="1"/>
</dbReference>
<dbReference type="Pfam" id="PF07729">
    <property type="entry name" value="FCD"/>
    <property type="match status" value="1"/>
</dbReference>
<dbReference type="SMART" id="SM00345">
    <property type="entry name" value="HTH_GNTR"/>
    <property type="match status" value="1"/>
</dbReference>
<dbReference type="PANTHER" id="PTHR43537">
    <property type="entry name" value="TRANSCRIPTIONAL REGULATOR, GNTR FAMILY"/>
    <property type="match status" value="1"/>
</dbReference>
<dbReference type="OrthoDB" id="5182935at2"/>
<evidence type="ECO:0000259" key="4">
    <source>
        <dbReference type="PROSITE" id="PS50949"/>
    </source>
</evidence>
<organism evidence="5 6">
    <name type="scientific">Amycolatopsis pithecellobii</name>
    <dbReference type="NCBI Taxonomy" id="664692"/>
    <lineage>
        <taxon>Bacteria</taxon>
        <taxon>Bacillati</taxon>
        <taxon>Actinomycetota</taxon>
        <taxon>Actinomycetes</taxon>
        <taxon>Pseudonocardiales</taxon>
        <taxon>Pseudonocardiaceae</taxon>
        <taxon>Amycolatopsis</taxon>
    </lineage>
</organism>
<dbReference type="AlphaFoldDB" id="A0A6N7YSJ8"/>
<evidence type="ECO:0000256" key="2">
    <source>
        <dbReference type="ARBA" id="ARBA00023125"/>
    </source>
</evidence>
<dbReference type="InterPro" id="IPR036390">
    <property type="entry name" value="WH_DNA-bd_sf"/>
</dbReference>
<dbReference type="RefSeq" id="WP_154757126.1">
    <property type="nucleotide sequence ID" value="NZ_WMBA01000016.1"/>
</dbReference>
<gene>
    <name evidence="5" type="ORF">GKO32_13175</name>
</gene>
<dbReference type="Gene3D" id="1.20.120.530">
    <property type="entry name" value="GntR ligand-binding domain-like"/>
    <property type="match status" value="1"/>
</dbReference>
<keyword evidence="2" id="KW-0238">DNA-binding</keyword>
<name>A0A6N7YSJ8_9PSEU</name>
<dbReference type="InterPro" id="IPR008920">
    <property type="entry name" value="TF_FadR/GntR_C"/>
</dbReference>
<feature type="domain" description="HTH gntR-type" evidence="4">
    <location>
        <begin position="8"/>
        <end position="75"/>
    </location>
</feature>
<dbReference type="Proteomes" id="UP000440096">
    <property type="component" value="Unassembled WGS sequence"/>
</dbReference>
<keyword evidence="3" id="KW-0804">Transcription</keyword>
<dbReference type="InterPro" id="IPR000524">
    <property type="entry name" value="Tscrpt_reg_HTH_GntR"/>
</dbReference>
<dbReference type="InterPro" id="IPR036388">
    <property type="entry name" value="WH-like_DNA-bd_sf"/>
</dbReference>
<dbReference type="PANTHER" id="PTHR43537:SF24">
    <property type="entry name" value="GLUCONATE OPERON TRANSCRIPTIONAL REPRESSOR"/>
    <property type="match status" value="1"/>
</dbReference>
<dbReference type="Gene3D" id="1.10.10.10">
    <property type="entry name" value="Winged helix-like DNA-binding domain superfamily/Winged helix DNA-binding domain"/>
    <property type="match status" value="1"/>
</dbReference>
<evidence type="ECO:0000313" key="5">
    <source>
        <dbReference type="EMBL" id="MTD54922.1"/>
    </source>
</evidence>
<dbReference type="PROSITE" id="PS50949">
    <property type="entry name" value="HTH_GNTR"/>
    <property type="match status" value="1"/>
</dbReference>
<proteinExistence type="predicted"/>
<evidence type="ECO:0000256" key="3">
    <source>
        <dbReference type="ARBA" id="ARBA00023163"/>
    </source>
</evidence>
<evidence type="ECO:0000256" key="1">
    <source>
        <dbReference type="ARBA" id="ARBA00023015"/>
    </source>
</evidence>
<dbReference type="EMBL" id="WMBA01000016">
    <property type="protein sequence ID" value="MTD54922.1"/>
    <property type="molecule type" value="Genomic_DNA"/>
</dbReference>